<organism evidence="1 2">
    <name type="scientific">Trichomalopsis sarcophagae</name>
    <dbReference type="NCBI Taxonomy" id="543379"/>
    <lineage>
        <taxon>Eukaryota</taxon>
        <taxon>Metazoa</taxon>
        <taxon>Ecdysozoa</taxon>
        <taxon>Arthropoda</taxon>
        <taxon>Hexapoda</taxon>
        <taxon>Insecta</taxon>
        <taxon>Pterygota</taxon>
        <taxon>Neoptera</taxon>
        <taxon>Endopterygota</taxon>
        <taxon>Hymenoptera</taxon>
        <taxon>Apocrita</taxon>
        <taxon>Proctotrupomorpha</taxon>
        <taxon>Chalcidoidea</taxon>
        <taxon>Pteromalidae</taxon>
        <taxon>Pteromalinae</taxon>
        <taxon>Trichomalopsis</taxon>
    </lineage>
</organism>
<dbReference type="Proteomes" id="UP000215335">
    <property type="component" value="Unassembled WGS sequence"/>
</dbReference>
<evidence type="ECO:0000313" key="1">
    <source>
        <dbReference type="EMBL" id="OXU19761.1"/>
    </source>
</evidence>
<dbReference type="EMBL" id="NNAY01003228">
    <property type="protein sequence ID" value="OXU19761.1"/>
    <property type="molecule type" value="Genomic_DNA"/>
</dbReference>
<comment type="caution">
    <text evidence="1">The sequence shown here is derived from an EMBL/GenBank/DDBJ whole genome shotgun (WGS) entry which is preliminary data.</text>
</comment>
<dbReference type="STRING" id="543379.A0A232EN61"/>
<protein>
    <submittedName>
        <fullName evidence="1">Uncharacterized protein</fullName>
    </submittedName>
</protein>
<dbReference type="AlphaFoldDB" id="A0A232EN61"/>
<gene>
    <name evidence="1" type="ORF">TSAR_001075</name>
</gene>
<keyword evidence="2" id="KW-1185">Reference proteome</keyword>
<sequence length="450" mass="52158">MNSFLTQYNKKWNKSCRIKDVFAKHNASFLETNFKFTFKKSNQLNENELENYDDENEAVTVSDSLKRGRPRLKYEDSSIKTKRRRALELASKYSKEELEHALKIKEKECDLATEGETNSETVCNEADNNNFLNQVLAMYLDLDLTKSKYDNSRTHNSVLYGDKLHPTYPSMCKAKNNCYPENIRVSKLGASVHLISLLEHTTKRILLTLNEKEFDAIKNRELILLGKWGMDGSSGQQNTRQNWKNEALNLMNDSDFSDEDSYLSDNEIISLSDNSVFMITFVPILLKTANQVIWSNKNPASPLFCRPIKFMFVKETDKLTMKIYNKYSSLLNKIEKYEFEFKGHLFVVKFDLHCTMIDGKVCNVLTLQKATTRCNICGVGPKFINDLRHVTNLPCNPDLYKFGLSSLHCWIRFMEYILHVAYSLDIITGEKEKDKTKKIKKKGYSKRVTV</sequence>
<evidence type="ECO:0000313" key="2">
    <source>
        <dbReference type="Proteomes" id="UP000215335"/>
    </source>
</evidence>
<accession>A0A232EN61</accession>
<reference evidence="1 2" key="1">
    <citation type="journal article" date="2017" name="Curr. Biol.">
        <title>The Evolution of Venom by Co-option of Single-Copy Genes.</title>
        <authorList>
            <person name="Martinson E.O."/>
            <person name="Mrinalini"/>
            <person name="Kelkar Y.D."/>
            <person name="Chang C.H."/>
            <person name="Werren J.H."/>
        </authorList>
    </citation>
    <scope>NUCLEOTIDE SEQUENCE [LARGE SCALE GENOMIC DNA]</scope>
    <source>
        <strain evidence="1 2">Alberta</strain>
        <tissue evidence="1">Whole body</tissue>
    </source>
</reference>
<name>A0A232EN61_9HYME</name>
<proteinExistence type="predicted"/>
<dbReference type="OrthoDB" id="7700296at2759"/>